<dbReference type="OrthoDB" id="9809318at2"/>
<protein>
    <submittedName>
        <fullName evidence="4">Response regulator receiver domain protein (CheY)</fullName>
    </submittedName>
</protein>
<dbReference type="SMART" id="SM00448">
    <property type="entry name" value="REC"/>
    <property type="match status" value="1"/>
</dbReference>
<evidence type="ECO:0000259" key="3">
    <source>
        <dbReference type="PROSITE" id="PS50110"/>
    </source>
</evidence>
<accession>B0BZM4</accession>
<sequence>MAATMSGKISNKLNVADLLSQHANAKKDGCLVVSNGAINWFFYLEESQLVYATYSADPLDLLDNHLRRLSRQVPSLNSEVRTQVRINFNDDSSDQICPDYQAISWLVRTNQLKPAEAATLVEGIVIEILESYLLVSEGTFKFLPKSAHLPVYAKQTIPPLVQKCQKRLNAWQALGPMVWSPHQRLYFAEQSPGAAKLSPSKVQQLQKILRGFSFRHLGVLLNLDELQLAQNLNSLIVDKVILLQDPQPPFNQLPRLAVGAVNSTSQASGAQSDSDAALGSIGSSEIGQKSYTIACVDDSPAILNTINRYLQDQNVSVVMISDPVKALIQIMRAKPDLILLDVGMPWVDGYELCRLIRKNSQFKKIPVVMVTGNTGLIDRAKAKVAGATDYLTKPFTQADLQKMVFRHLT</sequence>
<feature type="domain" description="Response regulatory" evidence="3">
    <location>
        <begin position="292"/>
        <end position="408"/>
    </location>
</feature>
<dbReference type="PIRSF" id="PIRSF005897">
    <property type="entry name" value="RR_PatA"/>
    <property type="match status" value="1"/>
</dbReference>
<dbReference type="PANTHER" id="PTHR44591">
    <property type="entry name" value="STRESS RESPONSE REGULATOR PROTEIN 1"/>
    <property type="match status" value="1"/>
</dbReference>
<dbReference type="PANTHER" id="PTHR44591:SF3">
    <property type="entry name" value="RESPONSE REGULATORY DOMAIN-CONTAINING PROTEIN"/>
    <property type="match status" value="1"/>
</dbReference>
<proteinExistence type="predicted"/>
<dbReference type="STRING" id="329726.AM1_0908"/>
<name>B0BZM4_ACAM1</name>
<keyword evidence="5" id="KW-1185">Reference proteome</keyword>
<evidence type="ECO:0000256" key="2">
    <source>
        <dbReference type="PROSITE-ProRule" id="PRU00169"/>
    </source>
</evidence>
<dbReference type="eggNOG" id="COG0745">
    <property type="taxonomic scope" value="Bacteria"/>
</dbReference>
<dbReference type="InterPro" id="IPR024186">
    <property type="entry name" value="Sig_transdc_resp-reg_PatA"/>
</dbReference>
<dbReference type="InterPro" id="IPR011006">
    <property type="entry name" value="CheY-like_superfamily"/>
</dbReference>
<dbReference type="InterPro" id="IPR050595">
    <property type="entry name" value="Bact_response_regulator"/>
</dbReference>
<dbReference type="Pfam" id="PF14332">
    <property type="entry name" value="DUF4388"/>
    <property type="match status" value="1"/>
</dbReference>
<dbReference type="InterPro" id="IPR001789">
    <property type="entry name" value="Sig_transdc_resp-reg_receiver"/>
</dbReference>
<dbReference type="KEGG" id="amr:AM1_0908"/>
<dbReference type="RefSeq" id="WP_012161518.1">
    <property type="nucleotide sequence ID" value="NC_009925.1"/>
</dbReference>
<dbReference type="Pfam" id="PF00072">
    <property type="entry name" value="Response_reg"/>
    <property type="match status" value="1"/>
</dbReference>
<evidence type="ECO:0000256" key="1">
    <source>
        <dbReference type="ARBA" id="ARBA00022553"/>
    </source>
</evidence>
<dbReference type="Gene3D" id="3.40.50.2300">
    <property type="match status" value="1"/>
</dbReference>
<dbReference type="AlphaFoldDB" id="B0BZM4"/>
<dbReference type="HOGENOM" id="CLU_031371_1_1_3"/>
<dbReference type="GO" id="GO:0000160">
    <property type="term" value="P:phosphorelay signal transduction system"/>
    <property type="evidence" value="ECO:0007669"/>
    <property type="project" value="InterPro"/>
</dbReference>
<evidence type="ECO:0000313" key="5">
    <source>
        <dbReference type="Proteomes" id="UP000000268"/>
    </source>
</evidence>
<dbReference type="SUPFAM" id="SSF52172">
    <property type="entry name" value="CheY-like"/>
    <property type="match status" value="1"/>
</dbReference>
<dbReference type="Proteomes" id="UP000000268">
    <property type="component" value="Chromosome"/>
</dbReference>
<gene>
    <name evidence="4" type="ordered locus">AM1_0908</name>
</gene>
<organism evidence="4 5">
    <name type="scientific">Acaryochloris marina (strain MBIC 11017)</name>
    <dbReference type="NCBI Taxonomy" id="329726"/>
    <lineage>
        <taxon>Bacteria</taxon>
        <taxon>Bacillati</taxon>
        <taxon>Cyanobacteriota</taxon>
        <taxon>Cyanophyceae</taxon>
        <taxon>Acaryochloridales</taxon>
        <taxon>Acaryochloridaceae</taxon>
        <taxon>Acaryochloris</taxon>
    </lineage>
</organism>
<feature type="modified residue" description="4-aspartylphosphate" evidence="2">
    <location>
        <position position="341"/>
    </location>
</feature>
<reference evidence="4 5" key="1">
    <citation type="journal article" date="2008" name="Proc. Natl. Acad. Sci. U.S.A.">
        <title>Niche adaptation and genome expansion in the chlorophyll d-producing cyanobacterium Acaryochloris marina.</title>
        <authorList>
            <person name="Swingley W.D."/>
            <person name="Chen M."/>
            <person name="Cheung P.C."/>
            <person name="Conrad A.L."/>
            <person name="Dejesa L.C."/>
            <person name="Hao J."/>
            <person name="Honchak B.M."/>
            <person name="Karbach L.E."/>
            <person name="Kurdoglu A."/>
            <person name="Lahiri S."/>
            <person name="Mastrian S.D."/>
            <person name="Miyashita H."/>
            <person name="Page L."/>
            <person name="Ramakrishna P."/>
            <person name="Satoh S."/>
            <person name="Sattley W.M."/>
            <person name="Shimada Y."/>
            <person name="Taylor H.L."/>
            <person name="Tomo T."/>
            <person name="Tsuchiya T."/>
            <person name="Wang Z.T."/>
            <person name="Raymond J."/>
            <person name="Mimuro M."/>
            <person name="Blankenship R.E."/>
            <person name="Touchman J.W."/>
        </authorList>
    </citation>
    <scope>NUCLEOTIDE SEQUENCE [LARGE SCALE GENOMIC DNA]</scope>
    <source>
        <strain evidence="5">MBIC 11017</strain>
    </source>
</reference>
<evidence type="ECO:0000313" key="4">
    <source>
        <dbReference type="EMBL" id="ABW25950.1"/>
    </source>
</evidence>
<dbReference type="EMBL" id="CP000828">
    <property type="protein sequence ID" value="ABW25950.1"/>
    <property type="molecule type" value="Genomic_DNA"/>
</dbReference>
<keyword evidence="1 2" id="KW-0597">Phosphoprotein</keyword>
<dbReference type="PROSITE" id="PS50110">
    <property type="entry name" value="RESPONSE_REGULATORY"/>
    <property type="match status" value="1"/>
</dbReference>
<dbReference type="InterPro" id="IPR025497">
    <property type="entry name" value="PatA-like_N"/>
</dbReference>